<keyword evidence="4" id="KW-0732">Signal</keyword>
<sequence>MLRRRWAAAAVTVVVVGALLTPTGPAHADVVPLDQLTMTTTQVAFGLQRPTAIAGIDNGRLLITEKPGTIRVYDPASGLASTPVLDISARVDVSGNERGLLGVAVAADFGNTQTVYVAYTALPDGTLTLSRVRLGDAASEQVILTQPHSQFGNHNGGQVAFGSDGYLYWSLGDGGSANDPLASGQSLATLLGKIVRLDVSRSCDGRNYCVPEDNPFVGQAGARAEIWTYGLRNPWRFSFDPAGGSLWIADVGQGTTEEVNHLAANQGGANLGWSCREGLAVFNADRCVAGATYVDPVHTTRTSFDGCAVIGGYVYRGSQFASLAAGTYVHTDYCSAAVWAVRQKADGTHESARIAELDTVQPTSLGVDSNGELYLVNDLPGQLHKLSFARVVKCTVSYTTQTWGTGFLANVTVTNTSTAPINGWTLGWTYPGPQKVGSAWNATVTQNGAAVTARNANWNGTIAPGASVTFGFLGTPGGTQPPPTTFTLNGGTCS</sequence>
<dbReference type="PANTHER" id="PTHR19328:SF75">
    <property type="entry name" value="ALDOSE SUGAR DEHYDROGENASE YLII"/>
    <property type="match status" value="1"/>
</dbReference>
<keyword evidence="2" id="KW-0326">Glycosidase</keyword>
<dbReference type="GO" id="GO:0004553">
    <property type="term" value="F:hydrolase activity, hydrolyzing O-glycosyl compounds"/>
    <property type="evidence" value="ECO:0007669"/>
    <property type="project" value="InterPro"/>
</dbReference>
<dbReference type="SUPFAM" id="SSF49384">
    <property type="entry name" value="Carbohydrate-binding domain"/>
    <property type="match status" value="1"/>
</dbReference>
<dbReference type="RefSeq" id="WP_173081914.1">
    <property type="nucleotide sequence ID" value="NZ_BAABJB010000020.1"/>
</dbReference>
<evidence type="ECO:0000313" key="7">
    <source>
        <dbReference type="Proteomes" id="UP000482960"/>
    </source>
</evidence>
<comment type="caution">
    <text evidence="6">The sequence shown here is derived from an EMBL/GenBank/DDBJ whole genome shotgun (WGS) entry which is preliminary data.</text>
</comment>
<dbReference type="InterPro" id="IPR011042">
    <property type="entry name" value="6-blade_b-propeller_TolB-like"/>
</dbReference>
<dbReference type="GO" id="GO:0000272">
    <property type="term" value="P:polysaccharide catabolic process"/>
    <property type="evidence" value="ECO:0007669"/>
    <property type="project" value="UniProtKB-KW"/>
</dbReference>
<dbReference type="PANTHER" id="PTHR19328">
    <property type="entry name" value="HEDGEHOG-INTERACTING PROTEIN"/>
    <property type="match status" value="1"/>
</dbReference>
<dbReference type="Pfam" id="PF00553">
    <property type="entry name" value="CBM_2"/>
    <property type="match status" value="1"/>
</dbReference>
<evidence type="ECO:0000256" key="1">
    <source>
        <dbReference type="ARBA" id="ARBA00022801"/>
    </source>
</evidence>
<keyword evidence="3" id="KW-0119">Carbohydrate metabolism</keyword>
<proteinExistence type="predicted"/>
<feature type="domain" description="CBM2" evidence="5">
    <location>
        <begin position="387"/>
        <end position="494"/>
    </location>
</feature>
<evidence type="ECO:0000256" key="3">
    <source>
        <dbReference type="ARBA" id="ARBA00023326"/>
    </source>
</evidence>
<organism evidence="6 7">
    <name type="scientific">Phytohabitans rumicis</name>
    <dbReference type="NCBI Taxonomy" id="1076125"/>
    <lineage>
        <taxon>Bacteria</taxon>
        <taxon>Bacillati</taxon>
        <taxon>Actinomycetota</taxon>
        <taxon>Actinomycetes</taxon>
        <taxon>Micromonosporales</taxon>
        <taxon>Micromonosporaceae</taxon>
    </lineage>
</organism>
<dbReference type="Gene3D" id="2.60.40.290">
    <property type="match status" value="1"/>
</dbReference>
<feature type="signal peptide" evidence="4">
    <location>
        <begin position="1"/>
        <end position="28"/>
    </location>
</feature>
<dbReference type="Pfam" id="PF07995">
    <property type="entry name" value="GSDH"/>
    <property type="match status" value="1"/>
</dbReference>
<dbReference type="PROSITE" id="PS00561">
    <property type="entry name" value="CBM2_A"/>
    <property type="match status" value="1"/>
</dbReference>
<dbReference type="SUPFAM" id="SSF50952">
    <property type="entry name" value="Soluble quinoprotein glucose dehydrogenase"/>
    <property type="match status" value="1"/>
</dbReference>
<gene>
    <name evidence="6" type="ORF">Prum_083340</name>
</gene>
<dbReference type="EMBL" id="BLPG01000001">
    <property type="protein sequence ID" value="GFJ94692.1"/>
    <property type="molecule type" value="Genomic_DNA"/>
</dbReference>
<keyword evidence="3" id="KW-0624">Polysaccharide degradation</keyword>
<dbReference type="SMART" id="SM00637">
    <property type="entry name" value="CBD_II"/>
    <property type="match status" value="1"/>
</dbReference>
<reference evidence="6 7" key="2">
    <citation type="submission" date="2020-03" db="EMBL/GenBank/DDBJ databases">
        <authorList>
            <person name="Ichikawa N."/>
            <person name="Kimura A."/>
            <person name="Kitahashi Y."/>
            <person name="Uohara A."/>
        </authorList>
    </citation>
    <scope>NUCLEOTIDE SEQUENCE [LARGE SCALE GENOMIC DNA]</scope>
    <source>
        <strain evidence="6 7">NBRC 108638</strain>
    </source>
</reference>
<dbReference type="InterPro" id="IPR012938">
    <property type="entry name" value="Glc/Sorbosone_DH"/>
</dbReference>
<dbReference type="InterPro" id="IPR012291">
    <property type="entry name" value="CBM2_carb-bd_dom_sf"/>
</dbReference>
<evidence type="ECO:0000259" key="5">
    <source>
        <dbReference type="PROSITE" id="PS51173"/>
    </source>
</evidence>
<dbReference type="Proteomes" id="UP000482960">
    <property type="component" value="Unassembled WGS sequence"/>
</dbReference>
<dbReference type="Gene3D" id="2.120.10.30">
    <property type="entry name" value="TolB, C-terminal domain"/>
    <property type="match status" value="1"/>
</dbReference>
<keyword evidence="1" id="KW-0378">Hydrolase</keyword>
<dbReference type="InterPro" id="IPR011041">
    <property type="entry name" value="Quinoprot_gluc/sorb_DH_b-prop"/>
</dbReference>
<evidence type="ECO:0000256" key="4">
    <source>
        <dbReference type="SAM" id="SignalP"/>
    </source>
</evidence>
<reference evidence="6 7" key="1">
    <citation type="submission" date="2020-03" db="EMBL/GenBank/DDBJ databases">
        <title>Whole genome shotgun sequence of Phytohabitans rumicis NBRC 108638.</title>
        <authorList>
            <person name="Komaki H."/>
            <person name="Tamura T."/>
        </authorList>
    </citation>
    <scope>NUCLEOTIDE SEQUENCE [LARGE SCALE GENOMIC DNA]</scope>
    <source>
        <strain evidence="6 7">NBRC 108638</strain>
    </source>
</reference>
<evidence type="ECO:0000256" key="2">
    <source>
        <dbReference type="ARBA" id="ARBA00023295"/>
    </source>
</evidence>
<dbReference type="InterPro" id="IPR018366">
    <property type="entry name" value="CBM2_CS"/>
</dbReference>
<accession>A0A6V8LBX2</accession>
<name>A0A6V8LBX2_9ACTN</name>
<dbReference type="InterPro" id="IPR008965">
    <property type="entry name" value="CBM2/CBM3_carb-bd_dom_sf"/>
</dbReference>
<keyword evidence="7" id="KW-1185">Reference proteome</keyword>
<feature type="chain" id="PRO_5028936725" description="CBM2 domain-containing protein" evidence="4">
    <location>
        <begin position="29"/>
        <end position="494"/>
    </location>
</feature>
<dbReference type="PROSITE" id="PS51173">
    <property type="entry name" value="CBM2"/>
    <property type="match status" value="1"/>
</dbReference>
<dbReference type="InterPro" id="IPR001919">
    <property type="entry name" value="CBD2"/>
</dbReference>
<dbReference type="AlphaFoldDB" id="A0A6V8LBX2"/>
<protein>
    <recommendedName>
        <fullName evidence="5">CBM2 domain-containing protein</fullName>
    </recommendedName>
</protein>
<evidence type="ECO:0000313" key="6">
    <source>
        <dbReference type="EMBL" id="GFJ94692.1"/>
    </source>
</evidence>
<dbReference type="GO" id="GO:0030247">
    <property type="term" value="F:polysaccharide binding"/>
    <property type="evidence" value="ECO:0007669"/>
    <property type="project" value="UniProtKB-UniRule"/>
</dbReference>